<proteinExistence type="predicted"/>
<dbReference type="InterPro" id="IPR016024">
    <property type="entry name" value="ARM-type_fold"/>
</dbReference>
<evidence type="ECO:0000256" key="1">
    <source>
        <dbReference type="SAM" id="MobiDB-lite"/>
    </source>
</evidence>
<feature type="compositionally biased region" description="Low complexity" evidence="1">
    <location>
        <begin position="1"/>
        <end position="23"/>
    </location>
</feature>
<dbReference type="OrthoDB" id="195115at2759"/>
<name>A0A835YQZ0_9STRA</name>
<gene>
    <name evidence="2" type="ORF">JKP88DRAFT_325324</name>
</gene>
<comment type="caution">
    <text evidence="2">The sequence shown here is derived from an EMBL/GenBank/DDBJ whole genome shotgun (WGS) entry which is preliminary data.</text>
</comment>
<reference evidence="2" key="1">
    <citation type="submission" date="2021-02" db="EMBL/GenBank/DDBJ databases">
        <title>First Annotated Genome of the Yellow-green Alga Tribonema minus.</title>
        <authorList>
            <person name="Mahan K.M."/>
        </authorList>
    </citation>
    <scope>NUCLEOTIDE SEQUENCE</scope>
    <source>
        <strain evidence="2">UTEX B ZZ1240</strain>
    </source>
</reference>
<dbReference type="EMBL" id="JAFCMP010000434">
    <property type="protein sequence ID" value="KAG5179912.1"/>
    <property type="molecule type" value="Genomic_DNA"/>
</dbReference>
<dbReference type="Proteomes" id="UP000664859">
    <property type="component" value="Unassembled WGS sequence"/>
</dbReference>
<dbReference type="AlphaFoldDB" id="A0A835YQZ0"/>
<organism evidence="2 3">
    <name type="scientific">Tribonema minus</name>
    <dbReference type="NCBI Taxonomy" id="303371"/>
    <lineage>
        <taxon>Eukaryota</taxon>
        <taxon>Sar</taxon>
        <taxon>Stramenopiles</taxon>
        <taxon>Ochrophyta</taxon>
        <taxon>PX clade</taxon>
        <taxon>Xanthophyceae</taxon>
        <taxon>Tribonematales</taxon>
        <taxon>Tribonemataceae</taxon>
        <taxon>Tribonema</taxon>
    </lineage>
</organism>
<feature type="region of interest" description="Disordered" evidence="1">
    <location>
        <begin position="1"/>
        <end position="25"/>
    </location>
</feature>
<protein>
    <submittedName>
        <fullName evidence="2">Uncharacterized protein</fullName>
    </submittedName>
</protein>
<evidence type="ECO:0000313" key="2">
    <source>
        <dbReference type="EMBL" id="KAG5179912.1"/>
    </source>
</evidence>
<keyword evidence="3" id="KW-1185">Reference proteome</keyword>
<dbReference type="Gene3D" id="1.25.10.10">
    <property type="entry name" value="Leucine-rich Repeat Variant"/>
    <property type="match status" value="1"/>
</dbReference>
<evidence type="ECO:0000313" key="3">
    <source>
        <dbReference type="Proteomes" id="UP000664859"/>
    </source>
</evidence>
<dbReference type="SUPFAM" id="SSF48371">
    <property type="entry name" value="ARM repeat"/>
    <property type="match status" value="1"/>
</dbReference>
<dbReference type="InterPro" id="IPR011989">
    <property type="entry name" value="ARM-like"/>
</dbReference>
<accession>A0A835YQZ0</accession>
<sequence length="411" mass="42322">MSAAAADDAFGSPATKASSTSPARTEHFLLPGLPGDFQRILQSRPFLDEVFETTLVPSDLAKVQRLLNLALSESPIDQHKAAVELSTLAESRPFAPASFAPLSHALCRLIPGGGRATAAYAARAVKLFALDDAFRELAASSGLPAVLVAALRQWSEEPPCLREVLGALQTLCWEQASARAVVDGGGVEPLLELLRAPGGARAGGAGGGGGDAEMRTLAAAAAANLLAFADTVFLTDEACINAFFDAMEDILEGAVSAHATAALRLHCAAALANGAAHPVLAARLRGLKAAPALRRAAARERGRARKGGAWGAVWGGGRGGGGGRGAGEGGCTLEECADELERHMRGSARGSGEEDLELGLVQHKFGFPWGEGSHLAQLHAPGAARRRAVKQAVAAAWAVSMLLLLRPLLGV</sequence>